<feature type="compositionally biased region" description="Basic and acidic residues" evidence="1">
    <location>
        <begin position="1"/>
        <end position="27"/>
    </location>
</feature>
<reference evidence="4" key="1">
    <citation type="submission" date="2017-12" db="EMBL/GenBank/DDBJ databases">
        <title>Sequencing the genomes of 1000 Actinobacteria strains.</title>
        <authorList>
            <person name="Klenk H.-P."/>
        </authorList>
    </citation>
    <scope>NUCLEOTIDE SEQUENCE [LARGE SCALE GENOMIC DNA]</scope>
    <source>
        <strain evidence="4">DSM 44228</strain>
    </source>
</reference>
<gene>
    <name evidence="4" type="ORF">A8926_5827</name>
</gene>
<evidence type="ECO:0000313" key="5">
    <source>
        <dbReference type="Proteomes" id="UP000233786"/>
    </source>
</evidence>
<keyword evidence="2" id="KW-1133">Transmembrane helix</keyword>
<sequence length="354" mass="38710">MDDRPRDEDDRHTPGERRVPERGHDDYTEGTDMHLQGESAVTAGAHRPGTPYHLLARSAAHRWWRPLVGLLLFPVLAMALMLLVYGATVVLAFAVGVGMDAELGFANPLWNFALGFVSIAVALPVLLLIARTTQRRPVGTLSSVEGRLRWRWMGYCARWAFLGFVLVTAVDLVLNGWDAALWPGWLTFLAVVAISVAVIPVQAATEEYVCRGWLVQTFASWTRTPWPGAVASSLLFVVLHDYTDPLVVVDLFVFAMAMCWLTIRTGGLEAAIALHVANNLTFALAAAPHGVPSLDQGGSYDVWEVLPSTLITVVYTWWIDRRARRLGITSTAPKPVTYEHPPGTPPGHSGTGAA</sequence>
<evidence type="ECO:0000256" key="1">
    <source>
        <dbReference type="SAM" id="MobiDB-lite"/>
    </source>
</evidence>
<dbReference type="GO" id="GO:0004175">
    <property type="term" value="F:endopeptidase activity"/>
    <property type="evidence" value="ECO:0007669"/>
    <property type="project" value="UniProtKB-ARBA"/>
</dbReference>
<comment type="caution">
    <text evidence="4">The sequence shown here is derived from an EMBL/GenBank/DDBJ whole genome shotgun (WGS) entry which is preliminary data.</text>
</comment>
<feature type="transmembrane region" description="Helical" evidence="2">
    <location>
        <begin position="302"/>
        <end position="319"/>
    </location>
</feature>
<evidence type="ECO:0000256" key="2">
    <source>
        <dbReference type="SAM" id="Phobius"/>
    </source>
</evidence>
<accession>A0A2N3Y4F4</accession>
<dbReference type="Proteomes" id="UP000233786">
    <property type="component" value="Unassembled WGS sequence"/>
</dbReference>
<dbReference type="Pfam" id="PF02517">
    <property type="entry name" value="Rce1-like"/>
    <property type="match status" value="1"/>
</dbReference>
<keyword evidence="4" id="KW-0378">Hydrolase</keyword>
<evidence type="ECO:0000259" key="3">
    <source>
        <dbReference type="Pfam" id="PF02517"/>
    </source>
</evidence>
<feature type="transmembrane region" description="Helical" evidence="2">
    <location>
        <begin position="180"/>
        <end position="201"/>
    </location>
</feature>
<dbReference type="GO" id="GO:0080120">
    <property type="term" value="P:CAAX-box protein maturation"/>
    <property type="evidence" value="ECO:0007669"/>
    <property type="project" value="UniProtKB-ARBA"/>
</dbReference>
<evidence type="ECO:0000313" key="4">
    <source>
        <dbReference type="EMBL" id="PKW17809.1"/>
    </source>
</evidence>
<feature type="region of interest" description="Disordered" evidence="1">
    <location>
        <begin position="1"/>
        <end position="31"/>
    </location>
</feature>
<name>A0A2N3Y4F4_SACSN</name>
<dbReference type="EMBL" id="PJNB01000001">
    <property type="protein sequence ID" value="PKW17809.1"/>
    <property type="molecule type" value="Genomic_DNA"/>
</dbReference>
<organism evidence="4 5">
    <name type="scientific">Saccharopolyspora spinosa</name>
    <dbReference type="NCBI Taxonomy" id="60894"/>
    <lineage>
        <taxon>Bacteria</taxon>
        <taxon>Bacillati</taxon>
        <taxon>Actinomycetota</taxon>
        <taxon>Actinomycetes</taxon>
        <taxon>Pseudonocardiales</taxon>
        <taxon>Pseudonocardiaceae</taxon>
        <taxon>Saccharopolyspora</taxon>
    </lineage>
</organism>
<feature type="region of interest" description="Disordered" evidence="1">
    <location>
        <begin position="334"/>
        <end position="354"/>
    </location>
</feature>
<dbReference type="AlphaFoldDB" id="A0A2N3Y4F4"/>
<keyword evidence="2" id="KW-0812">Transmembrane</keyword>
<feature type="transmembrane region" description="Helical" evidence="2">
    <location>
        <begin position="152"/>
        <end position="174"/>
    </location>
</feature>
<keyword evidence="5" id="KW-1185">Reference proteome</keyword>
<keyword evidence="2" id="KW-0472">Membrane</keyword>
<feature type="transmembrane region" description="Helical" evidence="2">
    <location>
        <begin position="109"/>
        <end position="131"/>
    </location>
</feature>
<dbReference type="STRING" id="994479.GCA_000194155_05661"/>
<dbReference type="InterPro" id="IPR003675">
    <property type="entry name" value="Rce1/LyrA-like_dom"/>
</dbReference>
<dbReference type="GO" id="GO:0006508">
    <property type="term" value="P:proteolysis"/>
    <property type="evidence" value="ECO:0007669"/>
    <property type="project" value="UniProtKB-KW"/>
</dbReference>
<dbReference type="RefSeq" id="WP_010311768.1">
    <property type="nucleotide sequence ID" value="NZ_CP061007.1"/>
</dbReference>
<feature type="transmembrane region" description="Helical" evidence="2">
    <location>
        <begin position="270"/>
        <end position="290"/>
    </location>
</feature>
<feature type="domain" description="CAAX prenyl protease 2/Lysostaphin resistance protein A-like" evidence="3">
    <location>
        <begin position="192"/>
        <end position="280"/>
    </location>
</feature>
<protein>
    <submittedName>
        <fullName evidence="4">Membrane protease YdiL (CAAX protease family)</fullName>
    </submittedName>
</protein>
<keyword evidence="4" id="KW-0645">Protease</keyword>
<feature type="transmembrane region" description="Helical" evidence="2">
    <location>
        <begin position="67"/>
        <end position="97"/>
    </location>
</feature>
<proteinExistence type="predicted"/>